<evidence type="ECO:0000313" key="5">
    <source>
        <dbReference type="Proteomes" id="UP000377803"/>
    </source>
</evidence>
<dbReference type="KEGG" id="ncon:LC1Nh_0978"/>
<dbReference type="Pfam" id="PF07705">
    <property type="entry name" value="CARDB"/>
    <property type="match status" value="1"/>
</dbReference>
<proteinExistence type="predicted"/>
<accession>A0A5Q0UGV4</accession>
<dbReference type="Proteomes" id="UP000377803">
    <property type="component" value="Chromosome"/>
</dbReference>
<dbReference type="InterPro" id="IPR026453">
    <property type="entry name" value="PGF_pre_PGF"/>
</dbReference>
<sequence>MKMNKSGFAKFGLVLTLLMISFGFSAAQTGAPGKPASFYGDAVDENGNGIPVSSSIVAVTDGEVIGSIEIADTGVYGSEAPMAEKLSVNSGAGDEVSFRVNSSDGVESVDSPYSLESGTQNIDLVFPDDTFAPQESEDGSGSDDDSSDSSDGSDDTDPGGTLPPSDDKPEPKQVDAEVDPETGQASAQVDQVEENQQVQVNIPDTEEAESTVEQVSFTSSSSSDSVSVSVSDLGTDRPETVSEDAGSDVYSYQQIDVEGVEDEDITESNVKFKVQKSYLDDRGRSPEDVVMKRYNDQNWQELDTRIGEELDNSYRFEASSTGFSYYAIALQEQENETQGEPNIQTSSLNVQPLEGTPPFDVTIDVTVENTGDAEGTQEVEVTLGDEVIKSETVSLEAGEERTLSYNYTVEQSGSLSFSAGNQSTTVEASQKGTPMLPVAVALLIVAILGVVGYTQRETIQDKVEDLRE</sequence>
<dbReference type="OrthoDB" id="351383at2157"/>
<feature type="transmembrane region" description="Helical" evidence="2">
    <location>
        <begin position="435"/>
        <end position="453"/>
    </location>
</feature>
<keyword evidence="5" id="KW-1185">Reference proteome</keyword>
<feature type="compositionally biased region" description="Low complexity" evidence="1">
    <location>
        <begin position="211"/>
        <end position="232"/>
    </location>
</feature>
<keyword evidence="2" id="KW-1133">Transmembrane helix</keyword>
<dbReference type="AlphaFoldDB" id="A0A5Q0UGV4"/>
<dbReference type="EMBL" id="CP040089">
    <property type="protein sequence ID" value="QGA80858.1"/>
    <property type="molecule type" value="Genomic_DNA"/>
</dbReference>
<dbReference type="RefSeq" id="WP_153550602.1">
    <property type="nucleotide sequence ID" value="NZ_CP040089.1"/>
</dbReference>
<evidence type="ECO:0000256" key="2">
    <source>
        <dbReference type="SAM" id="Phobius"/>
    </source>
</evidence>
<dbReference type="NCBIfam" id="TIGR04213">
    <property type="entry name" value="PGF_pre_PGF"/>
    <property type="match status" value="1"/>
</dbReference>
<dbReference type="Gene3D" id="2.60.40.10">
    <property type="entry name" value="Immunoglobulins"/>
    <property type="match status" value="1"/>
</dbReference>
<dbReference type="GeneID" id="42365371"/>
<feature type="compositionally biased region" description="Acidic residues" evidence="1">
    <location>
        <begin position="135"/>
        <end position="157"/>
    </location>
</feature>
<gene>
    <name evidence="4" type="ORF">LC1Nh_0978</name>
</gene>
<keyword evidence="2" id="KW-0472">Membrane</keyword>
<reference evidence="5" key="1">
    <citation type="submission" date="2019-05" db="EMBL/GenBank/DDBJ databases">
        <title>Candidatus Nanohalobium constans, a novel model system to study the DPANN nano-sized archaea: genomic and physiological characterization of a nanoarchaeon co-cultured with its chitinotrophic host.</title>
        <authorList>
            <person name="La Cono V."/>
            <person name="Arcadi E."/>
            <person name="Crisafi F."/>
            <person name="Denaro R."/>
            <person name="La Spada G."/>
            <person name="Messina E."/>
            <person name="Smedile F."/>
            <person name="Toshchakov S.V."/>
            <person name="Shevchenko M.A."/>
            <person name="Golyshin P.N."/>
            <person name="Golyshina O.V."/>
            <person name="Ferrer M."/>
            <person name="Rohde M."/>
            <person name="Mushegian A."/>
            <person name="Sorokin D.Y."/>
            <person name="Giuliano L."/>
            <person name="Yakimov M.M."/>
        </authorList>
    </citation>
    <scope>NUCLEOTIDE SEQUENCE [LARGE SCALE GENOMIC DNA]</scope>
    <source>
        <strain evidence="5">LC1Nh</strain>
    </source>
</reference>
<feature type="region of interest" description="Disordered" evidence="1">
    <location>
        <begin position="101"/>
        <end position="246"/>
    </location>
</feature>
<name>A0A5Q0UGV4_9ARCH</name>
<dbReference type="InterPro" id="IPR013783">
    <property type="entry name" value="Ig-like_fold"/>
</dbReference>
<organism evidence="4 5">
    <name type="scientific">Candidatus Nanohalobium constans</name>
    <dbReference type="NCBI Taxonomy" id="2565781"/>
    <lineage>
        <taxon>Archaea</taxon>
        <taxon>Candidatus Nanohalarchaeota</taxon>
        <taxon>Candidatus Nanohalobia</taxon>
        <taxon>Candidatus Nanohalobiales</taxon>
        <taxon>Candidatus Nanohalobiaceae</taxon>
        <taxon>Candidatus Nanohalobium</taxon>
    </lineage>
</organism>
<evidence type="ECO:0000259" key="3">
    <source>
        <dbReference type="Pfam" id="PF07705"/>
    </source>
</evidence>
<evidence type="ECO:0000313" key="4">
    <source>
        <dbReference type="EMBL" id="QGA80858.1"/>
    </source>
</evidence>
<feature type="domain" description="CARDB" evidence="3">
    <location>
        <begin position="350"/>
        <end position="420"/>
    </location>
</feature>
<feature type="compositionally biased region" description="Low complexity" evidence="1">
    <location>
        <begin position="188"/>
        <end position="201"/>
    </location>
</feature>
<keyword evidence="2" id="KW-0812">Transmembrane</keyword>
<dbReference type="InterPro" id="IPR011635">
    <property type="entry name" value="CARDB"/>
</dbReference>
<evidence type="ECO:0000256" key="1">
    <source>
        <dbReference type="SAM" id="MobiDB-lite"/>
    </source>
</evidence>
<protein>
    <submittedName>
        <fullName evidence="4">PGF-pre-PGF domain-containing protein</fullName>
    </submittedName>
</protein>
<feature type="compositionally biased region" description="Basic and acidic residues" evidence="1">
    <location>
        <begin position="165"/>
        <end position="175"/>
    </location>
</feature>